<evidence type="ECO:0000256" key="1">
    <source>
        <dbReference type="SAM" id="MobiDB-lite"/>
    </source>
</evidence>
<dbReference type="InterPro" id="IPR021908">
    <property type="entry name" value="YfbK_C"/>
</dbReference>
<dbReference type="OrthoDB" id="9805121at2"/>
<feature type="compositionally biased region" description="Polar residues" evidence="1">
    <location>
        <begin position="170"/>
        <end position="185"/>
    </location>
</feature>
<dbReference type="InterPro" id="IPR051266">
    <property type="entry name" value="CLCR"/>
</dbReference>
<dbReference type="EMBL" id="CP034348">
    <property type="protein sequence ID" value="QGX99915.1"/>
    <property type="molecule type" value="Genomic_DNA"/>
</dbReference>
<dbReference type="InterPro" id="IPR022156">
    <property type="entry name" value="Uncharacterised_YfbK_N"/>
</dbReference>
<feature type="region of interest" description="Disordered" evidence="1">
    <location>
        <begin position="152"/>
        <end position="193"/>
    </location>
</feature>
<dbReference type="SMART" id="SM00327">
    <property type="entry name" value="VWA"/>
    <property type="match status" value="1"/>
</dbReference>
<dbReference type="KEGG" id="rom:EI983_17225"/>
<dbReference type="Pfam" id="PF12450">
    <property type="entry name" value="vWF_A"/>
    <property type="match status" value="1"/>
</dbReference>
<name>A0A6I6IT59_9RHOB</name>
<gene>
    <name evidence="3" type="ORF">EI983_17225</name>
</gene>
<organism evidence="3 4">
    <name type="scientific">Roseovarius faecimaris</name>
    <dbReference type="NCBI Taxonomy" id="2494550"/>
    <lineage>
        <taxon>Bacteria</taxon>
        <taxon>Pseudomonadati</taxon>
        <taxon>Pseudomonadota</taxon>
        <taxon>Alphaproteobacteria</taxon>
        <taxon>Rhodobacterales</taxon>
        <taxon>Roseobacteraceae</taxon>
        <taxon>Roseovarius</taxon>
    </lineage>
</organism>
<feature type="region of interest" description="Disordered" evidence="1">
    <location>
        <begin position="100"/>
        <end position="135"/>
    </location>
</feature>
<dbReference type="PROSITE" id="PS50234">
    <property type="entry name" value="VWFA"/>
    <property type="match status" value="1"/>
</dbReference>
<dbReference type="SUPFAM" id="SSF53300">
    <property type="entry name" value="vWA-like"/>
    <property type="match status" value="1"/>
</dbReference>
<keyword evidence="4" id="KW-1185">Reference proteome</keyword>
<dbReference type="PANTHER" id="PTHR10579:SF43">
    <property type="entry name" value="ZINC FINGER (C3HC4-TYPE RING FINGER) FAMILY PROTEIN"/>
    <property type="match status" value="1"/>
</dbReference>
<dbReference type="PANTHER" id="PTHR10579">
    <property type="entry name" value="CALCIUM-ACTIVATED CHLORIDE CHANNEL REGULATOR"/>
    <property type="match status" value="1"/>
</dbReference>
<dbReference type="AlphaFoldDB" id="A0A6I6IT59"/>
<dbReference type="Pfam" id="PF12034">
    <property type="entry name" value="YfbK_C"/>
    <property type="match status" value="1"/>
</dbReference>
<dbReference type="Pfam" id="PF00092">
    <property type="entry name" value="VWA"/>
    <property type="match status" value="1"/>
</dbReference>
<feature type="compositionally biased region" description="Polar residues" evidence="1">
    <location>
        <begin position="118"/>
        <end position="129"/>
    </location>
</feature>
<evidence type="ECO:0000259" key="2">
    <source>
        <dbReference type="PROSITE" id="PS50234"/>
    </source>
</evidence>
<evidence type="ECO:0000313" key="4">
    <source>
        <dbReference type="Proteomes" id="UP000428330"/>
    </source>
</evidence>
<protein>
    <submittedName>
        <fullName evidence="3">VWA domain-containing protein</fullName>
    </submittedName>
</protein>
<sequence length="674" mass="71103">MSDDRDDLDDLKAAFTAATPAPDAAKKAANLALAEKNFAALQETRQAARPTSDRPTHGLFRGVRTMIAKLSPRAALTTTTAVLAVGLVISLPQLTERNLPGFSGQPELTEAPLGGSGTLSLEDSGTDRSLSGGRVVDAAPGEADLVEEFAAQEAPEPPAPAPMAEAETRGLSQSKPATAARKQTGNGAGGLLSLQSVPADDIVTLPEPNTEAYPEAESNPLKLTAEEPVSTFSIDVDTASYAILRSTITSGRLPNPEQVRIEEMINYFPYDYAAPEAGEHPFKPTVSVVPTPWNNGTKLVHIAIQGQKPAMEDRPPLNLVFLIDTSGSMNQPNKLPLLKQSLSLMLSQLTEQDQVAIVTYAGSAGQVLAPTSATERSTILNALQRLDAGGSTAGQAGLQQAYAVAEGMAEEGEVTRVILATDGDFNVGLSDPEALKDYIAEKRESGSYLSVLGFGRGNLDDATMQALAQNGNGQAAYIDTLSEAQKVLVDQAAGAMFPIADDVKIQVEFNPAQISEYRLIGYETRALKREDFNNDKVDAGDIGAGHSVTAIYEVTPAGSDAELVDPLRYGEVAASGETSDELGFLKLRYKAPGEEASTLIEAPILPATAEAEGEAGFAIAIASFGELLKRSDFTGDWSYDDAIALANATKGDDAYGYRAEAIRLMRLASSLSEQ</sequence>
<accession>A0A6I6IT59</accession>
<evidence type="ECO:0000313" key="3">
    <source>
        <dbReference type="EMBL" id="QGX99915.1"/>
    </source>
</evidence>
<dbReference type="CDD" id="cd01465">
    <property type="entry name" value="vWA_subgroup"/>
    <property type="match status" value="1"/>
</dbReference>
<feature type="domain" description="VWFA" evidence="2">
    <location>
        <begin position="318"/>
        <end position="503"/>
    </location>
</feature>
<dbReference type="InterPro" id="IPR036465">
    <property type="entry name" value="vWFA_dom_sf"/>
</dbReference>
<dbReference type="Gene3D" id="3.40.50.410">
    <property type="entry name" value="von Willebrand factor, type A domain"/>
    <property type="match status" value="1"/>
</dbReference>
<dbReference type="Proteomes" id="UP000428330">
    <property type="component" value="Chromosome"/>
</dbReference>
<reference evidence="4" key="1">
    <citation type="submission" date="2018-12" db="EMBL/GenBank/DDBJ databases">
        <title>Complete genome sequence of Roseovarius sp. MME-070.</title>
        <authorList>
            <person name="Nam Y.-D."/>
            <person name="Kang J."/>
            <person name="Chung W.-H."/>
            <person name="Park Y.S."/>
        </authorList>
    </citation>
    <scope>NUCLEOTIDE SEQUENCE [LARGE SCALE GENOMIC DNA]</scope>
    <source>
        <strain evidence="4">MME-070</strain>
    </source>
</reference>
<proteinExistence type="predicted"/>
<dbReference type="InterPro" id="IPR002035">
    <property type="entry name" value="VWF_A"/>
</dbReference>
<dbReference type="RefSeq" id="WP_157708594.1">
    <property type="nucleotide sequence ID" value="NZ_CP034348.1"/>
</dbReference>